<proteinExistence type="predicted"/>
<organism evidence="1">
    <name type="scientific">Arundo donax</name>
    <name type="common">Giant reed</name>
    <name type="synonym">Donax arundinaceus</name>
    <dbReference type="NCBI Taxonomy" id="35708"/>
    <lineage>
        <taxon>Eukaryota</taxon>
        <taxon>Viridiplantae</taxon>
        <taxon>Streptophyta</taxon>
        <taxon>Embryophyta</taxon>
        <taxon>Tracheophyta</taxon>
        <taxon>Spermatophyta</taxon>
        <taxon>Magnoliopsida</taxon>
        <taxon>Liliopsida</taxon>
        <taxon>Poales</taxon>
        <taxon>Poaceae</taxon>
        <taxon>PACMAD clade</taxon>
        <taxon>Arundinoideae</taxon>
        <taxon>Arundineae</taxon>
        <taxon>Arundo</taxon>
    </lineage>
</organism>
<dbReference type="EMBL" id="GBRH01216802">
    <property type="protein sequence ID" value="JAD81093.1"/>
    <property type="molecule type" value="Transcribed_RNA"/>
</dbReference>
<accession>A0A0A9D362</accession>
<name>A0A0A9D362_ARUDO</name>
<dbReference type="AlphaFoldDB" id="A0A0A9D362"/>
<sequence>MNTEEEIDMTVNDFEEYVNGFEKAKHWKSQALLALGVE</sequence>
<reference evidence="1" key="1">
    <citation type="submission" date="2014-09" db="EMBL/GenBank/DDBJ databases">
        <authorList>
            <person name="Magalhaes I.L.F."/>
            <person name="Oliveira U."/>
            <person name="Santos F.R."/>
            <person name="Vidigal T.H.D.A."/>
            <person name="Brescovit A.D."/>
            <person name="Santos A.J."/>
        </authorList>
    </citation>
    <scope>NUCLEOTIDE SEQUENCE</scope>
    <source>
        <tissue evidence="1">Shoot tissue taken approximately 20 cm above the soil surface</tissue>
    </source>
</reference>
<reference evidence="1" key="2">
    <citation type="journal article" date="2015" name="Data Brief">
        <title>Shoot transcriptome of the giant reed, Arundo donax.</title>
        <authorList>
            <person name="Barrero R.A."/>
            <person name="Guerrero F.D."/>
            <person name="Moolhuijzen P."/>
            <person name="Goolsby J.A."/>
            <person name="Tidwell J."/>
            <person name="Bellgard S.E."/>
            <person name="Bellgard M.I."/>
        </authorList>
    </citation>
    <scope>NUCLEOTIDE SEQUENCE</scope>
    <source>
        <tissue evidence="1">Shoot tissue taken approximately 20 cm above the soil surface</tissue>
    </source>
</reference>
<protein>
    <submittedName>
        <fullName evidence="1">Pirin, putative</fullName>
    </submittedName>
</protein>
<evidence type="ECO:0000313" key="1">
    <source>
        <dbReference type="EMBL" id="JAD81093.1"/>
    </source>
</evidence>